<sequence>MQQHQFASGQQVIIPSPINNDTFTDLKKVTNSHMPAANAPIKKDKTISLEHARSEVDHSIPKIKILERKRGANNQDGHIEVNEMPEKSPEETLDMMVPEEPQVPEMKRSQ</sequence>
<proteinExistence type="predicted"/>
<comment type="caution">
    <text evidence="2">The sequence shown here is derived from an EMBL/GenBank/DDBJ whole genome shotgun (WGS) entry which is preliminary data.</text>
</comment>
<dbReference type="Proteomes" id="UP001172457">
    <property type="component" value="Chromosome 2"/>
</dbReference>
<feature type="region of interest" description="Disordered" evidence="1">
    <location>
        <begin position="68"/>
        <end position="110"/>
    </location>
</feature>
<organism evidence="2 3">
    <name type="scientific">Centaurea solstitialis</name>
    <name type="common">yellow star-thistle</name>
    <dbReference type="NCBI Taxonomy" id="347529"/>
    <lineage>
        <taxon>Eukaryota</taxon>
        <taxon>Viridiplantae</taxon>
        <taxon>Streptophyta</taxon>
        <taxon>Embryophyta</taxon>
        <taxon>Tracheophyta</taxon>
        <taxon>Spermatophyta</taxon>
        <taxon>Magnoliopsida</taxon>
        <taxon>eudicotyledons</taxon>
        <taxon>Gunneridae</taxon>
        <taxon>Pentapetalae</taxon>
        <taxon>asterids</taxon>
        <taxon>campanulids</taxon>
        <taxon>Asterales</taxon>
        <taxon>Asteraceae</taxon>
        <taxon>Carduoideae</taxon>
        <taxon>Cardueae</taxon>
        <taxon>Centaureinae</taxon>
        <taxon>Centaurea</taxon>
    </lineage>
</organism>
<keyword evidence="3" id="KW-1185">Reference proteome</keyword>
<accession>A0AA38WI32</accession>
<evidence type="ECO:0000313" key="3">
    <source>
        <dbReference type="Proteomes" id="UP001172457"/>
    </source>
</evidence>
<name>A0AA38WI32_9ASTR</name>
<dbReference type="AlphaFoldDB" id="A0AA38WI32"/>
<evidence type="ECO:0000313" key="2">
    <source>
        <dbReference type="EMBL" id="KAJ9561722.1"/>
    </source>
</evidence>
<gene>
    <name evidence="2" type="ORF">OSB04_006882</name>
</gene>
<reference evidence="2" key="1">
    <citation type="submission" date="2023-03" db="EMBL/GenBank/DDBJ databases">
        <title>Chromosome-scale reference genome and RAD-based genetic map of yellow starthistle (Centaurea solstitialis) reveal putative structural variation and QTLs associated with invader traits.</title>
        <authorList>
            <person name="Reatini B."/>
            <person name="Cang F.A."/>
            <person name="Jiang Q."/>
            <person name="Mckibben M.T.W."/>
            <person name="Barker M.S."/>
            <person name="Rieseberg L.H."/>
            <person name="Dlugosch K.M."/>
        </authorList>
    </citation>
    <scope>NUCLEOTIDE SEQUENCE</scope>
    <source>
        <strain evidence="2">CAN-66</strain>
        <tissue evidence="2">Leaf</tissue>
    </source>
</reference>
<evidence type="ECO:0000256" key="1">
    <source>
        <dbReference type="SAM" id="MobiDB-lite"/>
    </source>
</evidence>
<feature type="compositionally biased region" description="Basic and acidic residues" evidence="1">
    <location>
        <begin position="77"/>
        <end position="90"/>
    </location>
</feature>
<dbReference type="EMBL" id="JARYMX010000002">
    <property type="protein sequence ID" value="KAJ9561722.1"/>
    <property type="molecule type" value="Genomic_DNA"/>
</dbReference>
<protein>
    <submittedName>
        <fullName evidence="2">Uncharacterized protein</fullName>
    </submittedName>
</protein>
<feature type="region of interest" description="Disordered" evidence="1">
    <location>
        <begin position="1"/>
        <end position="21"/>
    </location>
</feature>